<comment type="subunit">
    <text evidence="8">Homodimer.</text>
</comment>
<feature type="binding site" evidence="8">
    <location>
        <position position="189"/>
    </location>
    <ligand>
        <name>ATP</name>
        <dbReference type="ChEBI" id="CHEBI:30616"/>
    </ligand>
</feature>
<keyword evidence="4 8" id="KW-0067">ATP-binding</keyword>
<feature type="binding site" evidence="8">
    <location>
        <begin position="198"/>
        <end position="202"/>
    </location>
    <ligand>
        <name>ATP</name>
        <dbReference type="ChEBI" id="CHEBI:30616"/>
    </ligand>
</feature>
<dbReference type="PROSITE" id="PS00178">
    <property type="entry name" value="AA_TRNA_LIGASE_I"/>
    <property type="match status" value="1"/>
</dbReference>
<feature type="binding site" evidence="8">
    <location>
        <begin position="13"/>
        <end position="15"/>
    </location>
    <ligand>
        <name>ATP</name>
        <dbReference type="ChEBI" id="CHEBI:30616"/>
    </ligand>
</feature>
<keyword evidence="3 8" id="KW-0547">Nucleotide-binding</keyword>
<dbReference type="CDD" id="cd00806">
    <property type="entry name" value="TrpRS_core"/>
    <property type="match status" value="1"/>
</dbReference>
<gene>
    <name evidence="8" type="primary">trpS</name>
    <name evidence="10" type="ORF">A2983_04465</name>
</gene>
<dbReference type="PANTHER" id="PTHR43766:SF1">
    <property type="entry name" value="TRYPTOPHAN--TRNA LIGASE, MITOCHONDRIAL"/>
    <property type="match status" value="1"/>
</dbReference>
<keyword evidence="2 8" id="KW-0436">Ligase</keyword>
<keyword evidence="8" id="KW-0963">Cytoplasm</keyword>
<evidence type="ECO:0000256" key="8">
    <source>
        <dbReference type="HAMAP-Rule" id="MF_00140"/>
    </source>
</evidence>
<dbReference type="InterPro" id="IPR014729">
    <property type="entry name" value="Rossmann-like_a/b/a_fold"/>
</dbReference>
<evidence type="ECO:0000256" key="4">
    <source>
        <dbReference type="ARBA" id="ARBA00022840"/>
    </source>
</evidence>
<dbReference type="HAMAP" id="MF_00140_B">
    <property type="entry name" value="Trp_tRNA_synth_B"/>
    <property type="match status" value="1"/>
</dbReference>
<keyword evidence="5 8" id="KW-0648">Protein biosynthesis</keyword>
<organism evidence="10 11">
    <name type="scientific">Candidatus Magasanikbacteria bacterium RIFCSPLOWO2_01_FULL_40_15</name>
    <dbReference type="NCBI Taxonomy" id="1798686"/>
    <lineage>
        <taxon>Bacteria</taxon>
        <taxon>Candidatus Magasanikiibacteriota</taxon>
    </lineage>
</organism>
<accession>A0A1F6N4C3</accession>
<feature type="binding site" evidence="8">
    <location>
        <begin position="21"/>
        <end position="22"/>
    </location>
    <ligand>
        <name>ATP</name>
        <dbReference type="ChEBI" id="CHEBI:30616"/>
    </ligand>
</feature>
<dbReference type="InterPro" id="IPR002306">
    <property type="entry name" value="Trp-tRNA-ligase"/>
</dbReference>
<comment type="subcellular location">
    <subcellularLocation>
        <location evidence="8">Cytoplasm</location>
    </subcellularLocation>
</comment>
<sequence>MKSTKPVIFSGIQPTGNLHVGNYLGAVKNWVELQNSGKYDCYFCIVDYHSLTGNQGADERRVNTLNLATELLAAGIDPKKSTLFVQSAVPQCTELAWIFNTITPVSELYRMTQFKDKSEHQEKNINVGLLTYPILQAADILLYHGNLVPVGQDQVQHVELTRDIARWFNNRYGNYFPETKVLLTEIPKVMSLLEPTKKMSKSHGLNSVIELADEPEIIMAKLKKAVTATSGGELAPGVANLLLLLKQFDDKKVFGEFVSAEQAGSIRYGDLKIAVAEAIARHFAGFRAERKKYLKNSNKLKAILNKGAKKARIVAGKTMKDVRKLVGIR</sequence>
<dbReference type="Pfam" id="PF00579">
    <property type="entry name" value="tRNA-synt_1b"/>
    <property type="match status" value="1"/>
</dbReference>
<comment type="caution">
    <text evidence="10">The sequence shown here is derived from an EMBL/GenBank/DDBJ whole genome shotgun (WGS) entry which is preliminary data.</text>
</comment>
<comment type="caution">
    <text evidence="8">Lacks conserved residue(s) required for the propagation of feature annotation.</text>
</comment>
<keyword evidence="6 8" id="KW-0030">Aminoacyl-tRNA synthetase</keyword>
<dbReference type="Gene3D" id="1.10.240.10">
    <property type="entry name" value="Tyrosyl-Transfer RNA Synthetase"/>
    <property type="match status" value="1"/>
</dbReference>
<protein>
    <recommendedName>
        <fullName evidence="8">Tryptophan--tRNA ligase</fullName>
        <ecNumber evidence="8">6.1.1.2</ecNumber>
    </recommendedName>
    <alternativeName>
        <fullName evidence="8">Tryptophanyl-tRNA synthetase</fullName>
        <shortName evidence="8">TrpRS</shortName>
    </alternativeName>
</protein>
<dbReference type="AlphaFoldDB" id="A0A1F6N4C3"/>
<comment type="function">
    <text evidence="8">Catalyzes the attachment of tryptophan to tRNA(Trp).</text>
</comment>
<evidence type="ECO:0000313" key="10">
    <source>
        <dbReference type="EMBL" id="OGH78724.1"/>
    </source>
</evidence>
<evidence type="ECO:0000256" key="1">
    <source>
        <dbReference type="ARBA" id="ARBA00005594"/>
    </source>
</evidence>
<evidence type="ECO:0000256" key="9">
    <source>
        <dbReference type="RuleBase" id="RU363036"/>
    </source>
</evidence>
<dbReference type="Proteomes" id="UP000177040">
    <property type="component" value="Unassembled WGS sequence"/>
</dbReference>
<comment type="catalytic activity">
    <reaction evidence="7 8">
        <text>tRNA(Trp) + L-tryptophan + ATP = L-tryptophyl-tRNA(Trp) + AMP + diphosphate + H(+)</text>
        <dbReference type="Rhea" id="RHEA:24080"/>
        <dbReference type="Rhea" id="RHEA-COMP:9671"/>
        <dbReference type="Rhea" id="RHEA-COMP:9705"/>
        <dbReference type="ChEBI" id="CHEBI:15378"/>
        <dbReference type="ChEBI" id="CHEBI:30616"/>
        <dbReference type="ChEBI" id="CHEBI:33019"/>
        <dbReference type="ChEBI" id="CHEBI:57912"/>
        <dbReference type="ChEBI" id="CHEBI:78442"/>
        <dbReference type="ChEBI" id="CHEBI:78535"/>
        <dbReference type="ChEBI" id="CHEBI:456215"/>
        <dbReference type="EC" id="6.1.1.2"/>
    </reaction>
</comment>
<dbReference type="GO" id="GO:0005829">
    <property type="term" value="C:cytosol"/>
    <property type="evidence" value="ECO:0007669"/>
    <property type="project" value="TreeGrafter"/>
</dbReference>
<name>A0A1F6N4C3_9BACT</name>
<dbReference type="Gene3D" id="3.40.50.620">
    <property type="entry name" value="HUPs"/>
    <property type="match status" value="1"/>
</dbReference>
<dbReference type="GO" id="GO:0005524">
    <property type="term" value="F:ATP binding"/>
    <property type="evidence" value="ECO:0007669"/>
    <property type="project" value="UniProtKB-UniRule"/>
</dbReference>
<feature type="binding site" evidence="8">
    <location>
        <position position="139"/>
    </location>
    <ligand>
        <name>L-tryptophan</name>
        <dbReference type="ChEBI" id="CHEBI:57912"/>
    </ligand>
</feature>
<reference evidence="10 11" key="1">
    <citation type="journal article" date="2016" name="Nat. Commun.">
        <title>Thousands of microbial genomes shed light on interconnected biogeochemical processes in an aquifer system.</title>
        <authorList>
            <person name="Anantharaman K."/>
            <person name="Brown C.T."/>
            <person name="Hug L.A."/>
            <person name="Sharon I."/>
            <person name="Castelle C.J."/>
            <person name="Probst A.J."/>
            <person name="Thomas B.C."/>
            <person name="Singh A."/>
            <person name="Wilkins M.J."/>
            <person name="Karaoz U."/>
            <person name="Brodie E.L."/>
            <person name="Williams K.H."/>
            <person name="Hubbard S.S."/>
            <person name="Banfield J.F."/>
        </authorList>
    </citation>
    <scope>NUCLEOTIDE SEQUENCE [LARGE SCALE GENOMIC DNA]</scope>
</reference>
<dbReference type="EMBL" id="MFQH01000003">
    <property type="protein sequence ID" value="OGH78724.1"/>
    <property type="molecule type" value="Genomic_DNA"/>
</dbReference>
<evidence type="ECO:0000256" key="7">
    <source>
        <dbReference type="ARBA" id="ARBA00049929"/>
    </source>
</evidence>
<evidence type="ECO:0000256" key="6">
    <source>
        <dbReference type="ARBA" id="ARBA00023146"/>
    </source>
</evidence>
<evidence type="ECO:0000256" key="5">
    <source>
        <dbReference type="ARBA" id="ARBA00022917"/>
    </source>
</evidence>
<dbReference type="SUPFAM" id="SSF52374">
    <property type="entry name" value="Nucleotidylyl transferase"/>
    <property type="match status" value="1"/>
</dbReference>
<proteinExistence type="inferred from homology"/>
<dbReference type="PRINTS" id="PR01039">
    <property type="entry name" value="TRNASYNTHTRP"/>
</dbReference>
<dbReference type="NCBIfam" id="TIGR00233">
    <property type="entry name" value="trpS"/>
    <property type="match status" value="1"/>
</dbReference>
<dbReference type="GO" id="GO:0006436">
    <property type="term" value="P:tryptophanyl-tRNA aminoacylation"/>
    <property type="evidence" value="ECO:0007669"/>
    <property type="project" value="UniProtKB-UniRule"/>
</dbReference>
<evidence type="ECO:0000256" key="2">
    <source>
        <dbReference type="ARBA" id="ARBA00022598"/>
    </source>
</evidence>
<dbReference type="InterPro" id="IPR050203">
    <property type="entry name" value="Trp-tRNA_synthetase"/>
</dbReference>
<evidence type="ECO:0000256" key="3">
    <source>
        <dbReference type="ARBA" id="ARBA00022741"/>
    </source>
</evidence>
<dbReference type="GO" id="GO:0004830">
    <property type="term" value="F:tryptophan-tRNA ligase activity"/>
    <property type="evidence" value="ECO:0007669"/>
    <property type="project" value="UniProtKB-UniRule"/>
</dbReference>
<evidence type="ECO:0000313" key="11">
    <source>
        <dbReference type="Proteomes" id="UP000177040"/>
    </source>
</evidence>
<feature type="short sequence motif" description="'KMSKS' region" evidence="8">
    <location>
        <begin position="198"/>
        <end position="202"/>
    </location>
</feature>
<dbReference type="EC" id="6.1.1.2" evidence="8"/>
<dbReference type="InterPro" id="IPR002305">
    <property type="entry name" value="aa-tRNA-synth_Ic"/>
</dbReference>
<dbReference type="InterPro" id="IPR024109">
    <property type="entry name" value="Trp-tRNA-ligase_bac-type"/>
</dbReference>
<dbReference type="InterPro" id="IPR001412">
    <property type="entry name" value="aa-tRNA-synth_I_CS"/>
</dbReference>
<feature type="binding site" evidence="8">
    <location>
        <begin position="151"/>
        <end position="153"/>
    </location>
    <ligand>
        <name>ATP</name>
        <dbReference type="ChEBI" id="CHEBI:30616"/>
    </ligand>
</feature>
<comment type="similarity">
    <text evidence="1 8 9">Belongs to the class-I aminoacyl-tRNA synthetase family.</text>
</comment>
<dbReference type="PANTHER" id="PTHR43766">
    <property type="entry name" value="TRYPTOPHAN--TRNA LIGASE, MITOCHONDRIAL"/>
    <property type="match status" value="1"/>
</dbReference>